<dbReference type="SUPFAM" id="SSF56672">
    <property type="entry name" value="DNA/RNA polymerases"/>
    <property type="match status" value="1"/>
</dbReference>
<protein>
    <submittedName>
        <fullName evidence="1">Uncharacterized protein</fullName>
    </submittedName>
</protein>
<dbReference type="AlphaFoldDB" id="A0AAD4ZGJ0"/>
<dbReference type="EMBL" id="JAJFAZ020000002">
    <property type="protein sequence ID" value="KAI5345054.1"/>
    <property type="molecule type" value="Genomic_DNA"/>
</dbReference>
<dbReference type="Proteomes" id="UP001054821">
    <property type="component" value="Chromosome 2"/>
</dbReference>
<dbReference type="InterPro" id="IPR043502">
    <property type="entry name" value="DNA/RNA_pol_sf"/>
</dbReference>
<dbReference type="Gene3D" id="3.30.70.270">
    <property type="match status" value="1"/>
</dbReference>
<proteinExistence type="predicted"/>
<gene>
    <name evidence="1" type="ORF">L3X38_012931</name>
</gene>
<name>A0AAD4ZGJ0_PRUDU</name>
<reference evidence="1 2" key="1">
    <citation type="journal article" date="2022" name="G3 (Bethesda)">
        <title>Whole-genome sequence and methylome profiling of the almond [Prunus dulcis (Mill.) D.A. Webb] cultivar 'Nonpareil'.</title>
        <authorList>
            <person name="D'Amico-Willman K.M."/>
            <person name="Ouma W.Z."/>
            <person name="Meulia T."/>
            <person name="Sideli G.M."/>
            <person name="Gradziel T.M."/>
            <person name="Fresnedo-Ramirez J."/>
        </authorList>
    </citation>
    <scope>NUCLEOTIDE SEQUENCE [LARGE SCALE GENOMIC DNA]</scope>
    <source>
        <strain evidence="1">Clone GOH B32 T37-40</strain>
    </source>
</reference>
<accession>A0AAD4ZGJ0</accession>
<evidence type="ECO:0000313" key="1">
    <source>
        <dbReference type="EMBL" id="KAI5345054.1"/>
    </source>
</evidence>
<dbReference type="Gene3D" id="3.10.10.10">
    <property type="entry name" value="HIV Type 1 Reverse Transcriptase, subunit A, domain 1"/>
    <property type="match status" value="1"/>
</dbReference>
<dbReference type="PANTHER" id="PTHR24559:SF444">
    <property type="entry name" value="REVERSE TRANSCRIPTASE DOMAIN-CONTAINING PROTEIN"/>
    <property type="match status" value="1"/>
</dbReference>
<comment type="caution">
    <text evidence="1">The sequence shown here is derived from an EMBL/GenBank/DDBJ whole genome shotgun (WGS) entry which is preliminary data.</text>
</comment>
<dbReference type="PANTHER" id="PTHR24559">
    <property type="entry name" value="TRANSPOSON TY3-I GAG-POL POLYPROTEIN"/>
    <property type="match status" value="1"/>
</dbReference>
<dbReference type="InterPro" id="IPR053134">
    <property type="entry name" value="RNA-dir_DNA_polymerase"/>
</dbReference>
<evidence type="ECO:0000313" key="2">
    <source>
        <dbReference type="Proteomes" id="UP001054821"/>
    </source>
</evidence>
<organism evidence="1 2">
    <name type="scientific">Prunus dulcis</name>
    <name type="common">Almond</name>
    <name type="synonym">Amygdalus dulcis</name>
    <dbReference type="NCBI Taxonomy" id="3755"/>
    <lineage>
        <taxon>Eukaryota</taxon>
        <taxon>Viridiplantae</taxon>
        <taxon>Streptophyta</taxon>
        <taxon>Embryophyta</taxon>
        <taxon>Tracheophyta</taxon>
        <taxon>Spermatophyta</taxon>
        <taxon>Magnoliopsida</taxon>
        <taxon>eudicotyledons</taxon>
        <taxon>Gunneridae</taxon>
        <taxon>Pentapetalae</taxon>
        <taxon>rosids</taxon>
        <taxon>fabids</taxon>
        <taxon>Rosales</taxon>
        <taxon>Rosaceae</taxon>
        <taxon>Amygdaloideae</taxon>
        <taxon>Amygdaleae</taxon>
        <taxon>Prunus</taxon>
    </lineage>
</organism>
<sequence>MAPAKWKELKTQFEELFKQLKGVKVFSKSDLTPGYHQLRVRKEYVPKTAFRMWYGHYEYLVMTCRQKAHMKNLNVGLRTLKRKQLYAKLSRKSSGAIAYLRGRYLSVMVELRKLRVGLDAGNQKALLVTFQFRGDWDEKLPLLECASTDNCQTSIELSSLDALYEKSYRTPLYEDEMGKQG</sequence>
<keyword evidence="2" id="KW-1185">Reference proteome</keyword>
<dbReference type="InterPro" id="IPR043128">
    <property type="entry name" value="Rev_trsase/Diguanyl_cyclase"/>
</dbReference>